<keyword evidence="4 5" id="KW-0472">Membrane</keyword>
<dbReference type="STRING" id="229921.ADN01_04200"/>
<dbReference type="GO" id="GO:0016020">
    <property type="term" value="C:membrane"/>
    <property type="evidence" value="ECO:0007669"/>
    <property type="project" value="UniProtKB-SubCell"/>
</dbReference>
<name>A0A0P6Y496_9CHLR</name>
<evidence type="ECO:0000313" key="6">
    <source>
        <dbReference type="EMBL" id="KPL87510.1"/>
    </source>
</evidence>
<dbReference type="PANTHER" id="PTHR43847">
    <property type="entry name" value="BLL3993 PROTEIN"/>
    <property type="match status" value="1"/>
</dbReference>
<dbReference type="InterPro" id="IPR007269">
    <property type="entry name" value="ICMT_MeTrfase"/>
</dbReference>
<dbReference type="Pfam" id="PF04140">
    <property type="entry name" value="ICMT"/>
    <property type="match status" value="1"/>
</dbReference>
<evidence type="ECO:0000256" key="1">
    <source>
        <dbReference type="ARBA" id="ARBA00004141"/>
    </source>
</evidence>
<keyword evidence="3 5" id="KW-1133">Transmembrane helix</keyword>
<proteinExistence type="predicted"/>
<dbReference type="AlphaFoldDB" id="A0A0P6Y496"/>
<dbReference type="RefSeq" id="WP_075070972.1">
    <property type="nucleotide sequence ID" value="NZ_LGCM01000019.1"/>
</dbReference>
<feature type="transmembrane region" description="Helical" evidence="5">
    <location>
        <begin position="12"/>
        <end position="30"/>
    </location>
</feature>
<protein>
    <recommendedName>
        <fullName evidence="8">Isoprenylcysteine carboxyl methyltransferase</fullName>
    </recommendedName>
</protein>
<dbReference type="PANTHER" id="PTHR43847:SF1">
    <property type="entry name" value="BLL3993 PROTEIN"/>
    <property type="match status" value="1"/>
</dbReference>
<keyword evidence="7" id="KW-1185">Reference proteome</keyword>
<evidence type="ECO:0000313" key="7">
    <source>
        <dbReference type="Proteomes" id="UP000050501"/>
    </source>
</evidence>
<feature type="transmembrane region" description="Helical" evidence="5">
    <location>
        <begin position="83"/>
        <end position="101"/>
    </location>
</feature>
<evidence type="ECO:0000256" key="2">
    <source>
        <dbReference type="ARBA" id="ARBA00022692"/>
    </source>
</evidence>
<dbReference type="Gene3D" id="1.20.120.1630">
    <property type="match status" value="1"/>
</dbReference>
<dbReference type="GO" id="GO:0004671">
    <property type="term" value="F:protein C-terminal S-isoprenylcysteine carboxyl O-methyltransferase activity"/>
    <property type="evidence" value="ECO:0007669"/>
    <property type="project" value="InterPro"/>
</dbReference>
<dbReference type="InterPro" id="IPR052527">
    <property type="entry name" value="Metal_cation-efflux_comp"/>
</dbReference>
<feature type="transmembrane region" description="Helical" evidence="5">
    <location>
        <begin position="180"/>
        <end position="200"/>
    </location>
</feature>
<comment type="subcellular location">
    <subcellularLocation>
        <location evidence="1">Membrane</location>
        <topology evidence="1">Multi-pass membrane protein</topology>
    </subcellularLocation>
</comment>
<evidence type="ECO:0000256" key="4">
    <source>
        <dbReference type="ARBA" id="ARBA00023136"/>
    </source>
</evidence>
<feature type="transmembrane region" description="Helical" evidence="5">
    <location>
        <begin position="36"/>
        <end position="57"/>
    </location>
</feature>
<evidence type="ECO:0000256" key="3">
    <source>
        <dbReference type="ARBA" id="ARBA00022989"/>
    </source>
</evidence>
<sequence length="232" mass="26229">MEKQKDVNILRTVIMLVLVLVVIPLLPILISGRWGWWQAWVMAAVFLLSFLVSRALAVRRTPDILKERANYDRHENTQPWDKWLSPLVAFGTVFILLAVGLEVRLQGPAGFSLPVEMLGLGLMLAGNMFASYAFVENAYFSGTVRIQEERGHKVISSGPYQWVRHPGYAGGLTANLGMPLLLNSVWAFIPVVLIGIALIIRTRLEDRFLQGNLPGYREYAQKVRYRLLPGIW</sequence>
<comment type="caution">
    <text evidence="6">The sequence shown here is derived from an EMBL/GenBank/DDBJ whole genome shotgun (WGS) entry which is preliminary data.</text>
</comment>
<evidence type="ECO:0000256" key="5">
    <source>
        <dbReference type="SAM" id="Phobius"/>
    </source>
</evidence>
<keyword evidence="2 5" id="KW-0812">Transmembrane</keyword>
<accession>A0A0P6Y496</accession>
<evidence type="ECO:0008006" key="8">
    <source>
        <dbReference type="Google" id="ProtNLM"/>
    </source>
</evidence>
<dbReference type="EMBL" id="LGCM01000019">
    <property type="protein sequence ID" value="KPL87510.1"/>
    <property type="molecule type" value="Genomic_DNA"/>
</dbReference>
<dbReference type="Proteomes" id="UP000050501">
    <property type="component" value="Unassembled WGS sequence"/>
</dbReference>
<gene>
    <name evidence="6" type="ORF">ADN01_04200</name>
</gene>
<organism evidence="6 7">
    <name type="scientific">Levilinea saccharolytica</name>
    <dbReference type="NCBI Taxonomy" id="229921"/>
    <lineage>
        <taxon>Bacteria</taxon>
        <taxon>Bacillati</taxon>
        <taxon>Chloroflexota</taxon>
        <taxon>Anaerolineae</taxon>
        <taxon>Anaerolineales</taxon>
        <taxon>Anaerolineaceae</taxon>
        <taxon>Levilinea</taxon>
    </lineage>
</organism>
<reference evidence="6 7" key="1">
    <citation type="submission" date="2015-07" db="EMBL/GenBank/DDBJ databases">
        <title>Genome sequence of Levilinea saccharolytica DSM 16555.</title>
        <authorList>
            <person name="Hemp J."/>
            <person name="Ward L.M."/>
            <person name="Pace L.A."/>
            <person name="Fischer W.W."/>
        </authorList>
    </citation>
    <scope>NUCLEOTIDE SEQUENCE [LARGE SCALE GENOMIC DNA]</scope>
    <source>
        <strain evidence="6 7">KIBI-1</strain>
    </source>
</reference>